<protein>
    <submittedName>
        <fullName evidence="2">Accessory factor UbiK family protein</fullName>
    </submittedName>
</protein>
<feature type="region of interest" description="Disordered" evidence="1">
    <location>
        <begin position="75"/>
        <end position="96"/>
    </location>
</feature>
<evidence type="ECO:0000313" key="2">
    <source>
        <dbReference type="EMBL" id="QQQ19489.1"/>
    </source>
</evidence>
<dbReference type="EMBL" id="CP067977">
    <property type="protein sequence ID" value="QQQ19489.1"/>
    <property type="molecule type" value="Genomic_DNA"/>
</dbReference>
<gene>
    <name evidence="2" type="ORF">JIP62_05190</name>
</gene>
<dbReference type="Proteomes" id="UP000595448">
    <property type="component" value="Chromosome"/>
</dbReference>
<proteinExistence type="predicted"/>
<keyword evidence="3" id="KW-1185">Reference proteome</keyword>
<reference evidence="2 3" key="1">
    <citation type="submission" date="2021-01" db="EMBL/GenBank/DDBJ databases">
        <title>Brevundimonas vitis sp. nov., an bacterium isolated from grape (Vitis vinifera).</title>
        <authorList>
            <person name="Jiang L."/>
            <person name="Lee J."/>
        </authorList>
    </citation>
    <scope>NUCLEOTIDE SEQUENCE [LARGE SCALE GENOMIC DNA]</scope>
    <source>
        <strain evidence="2 3">GRTSA-9</strain>
    </source>
</reference>
<dbReference type="RefSeq" id="WP_201103840.1">
    <property type="nucleotide sequence ID" value="NZ_CP067977.1"/>
</dbReference>
<organism evidence="2 3">
    <name type="scientific">Brevundimonas vitisensis</name>
    <dbReference type="NCBI Taxonomy" id="2800818"/>
    <lineage>
        <taxon>Bacteria</taxon>
        <taxon>Pseudomonadati</taxon>
        <taxon>Pseudomonadota</taxon>
        <taxon>Alphaproteobacteria</taxon>
        <taxon>Caulobacterales</taxon>
        <taxon>Caulobacteraceae</taxon>
        <taxon>Brevundimonas</taxon>
    </lineage>
</organism>
<name>A0ABX7BPH4_9CAUL</name>
<dbReference type="InterPro" id="IPR007475">
    <property type="entry name" value="UbiK"/>
</dbReference>
<sequence>MQTRNPFLDEFAKLTTGAMGLAQAAGEEARTAMRAQGDRLVAELDLVRRDEFDALKAEIAALRAEIATLKVGAAATGKKPVAGTSTGAVPPEDAAG</sequence>
<evidence type="ECO:0000313" key="3">
    <source>
        <dbReference type="Proteomes" id="UP000595448"/>
    </source>
</evidence>
<dbReference type="Pfam" id="PF04380">
    <property type="entry name" value="BMFP"/>
    <property type="match status" value="1"/>
</dbReference>
<accession>A0ABX7BPH4</accession>
<evidence type="ECO:0000256" key="1">
    <source>
        <dbReference type="SAM" id="MobiDB-lite"/>
    </source>
</evidence>